<dbReference type="PROSITE" id="PS51192">
    <property type="entry name" value="HELICASE_ATP_BIND_1"/>
    <property type="match status" value="1"/>
</dbReference>
<feature type="compositionally biased region" description="Basic and acidic residues" evidence="9">
    <location>
        <begin position="2914"/>
        <end position="2932"/>
    </location>
</feature>
<dbReference type="Pfam" id="PF00271">
    <property type="entry name" value="Helicase_C"/>
    <property type="match status" value="1"/>
</dbReference>
<feature type="region of interest" description="Disordered" evidence="9">
    <location>
        <begin position="2496"/>
        <end position="2575"/>
    </location>
</feature>
<feature type="compositionally biased region" description="Polar residues" evidence="9">
    <location>
        <begin position="2288"/>
        <end position="2301"/>
    </location>
</feature>
<feature type="compositionally biased region" description="Polar residues" evidence="9">
    <location>
        <begin position="2773"/>
        <end position="2784"/>
    </location>
</feature>
<dbReference type="SMART" id="SM00487">
    <property type="entry name" value="DEXDc"/>
    <property type="match status" value="1"/>
</dbReference>
<dbReference type="VEuPathDB" id="VectorBase:MDOA008938"/>
<feature type="compositionally biased region" description="Basic and acidic residues" evidence="9">
    <location>
        <begin position="840"/>
        <end position="883"/>
    </location>
</feature>
<dbReference type="RefSeq" id="XP_005181582.2">
    <property type="nucleotide sequence ID" value="XM_005181525.4"/>
</dbReference>
<feature type="compositionally biased region" description="Polar residues" evidence="9">
    <location>
        <begin position="2147"/>
        <end position="2159"/>
    </location>
</feature>
<feature type="compositionally biased region" description="Basic and acidic residues" evidence="9">
    <location>
        <begin position="460"/>
        <end position="478"/>
    </location>
</feature>
<feature type="compositionally biased region" description="Polar residues" evidence="9">
    <location>
        <begin position="666"/>
        <end position="677"/>
    </location>
</feature>
<feature type="region of interest" description="Disordered" evidence="9">
    <location>
        <begin position="133"/>
        <end position="229"/>
    </location>
</feature>
<organism evidence="12">
    <name type="scientific">Musca domestica</name>
    <name type="common">House fly</name>
    <dbReference type="NCBI Taxonomy" id="7370"/>
    <lineage>
        <taxon>Eukaryota</taxon>
        <taxon>Metazoa</taxon>
        <taxon>Ecdysozoa</taxon>
        <taxon>Arthropoda</taxon>
        <taxon>Hexapoda</taxon>
        <taxon>Insecta</taxon>
        <taxon>Pterygota</taxon>
        <taxon>Neoptera</taxon>
        <taxon>Endopterygota</taxon>
        <taxon>Diptera</taxon>
        <taxon>Brachycera</taxon>
        <taxon>Muscomorpha</taxon>
        <taxon>Muscoidea</taxon>
        <taxon>Muscidae</taxon>
        <taxon>Musca</taxon>
    </lineage>
</organism>
<dbReference type="InterPro" id="IPR044574">
    <property type="entry name" value="ARIP4-like"/>
</dbReference>
<feature type="compositionally biased region" description="Low complexity" evidence="9">
    <location>
        <begin position="2542"/>
        <end position="2575"/>
    </location>
</feature>
<feature type="region of interest" description="Disordered" evidence="9">
    <location>
        <begin position="2890"/>
        <end position="2932"/>
    </location>
</feature>
<feature type="compositionally biased region" description="Polar residues" evidence="9">
    <location>
        <begin position="2496"/>
        <end position="2513"/>
    </location>
</feature>
<dbReference type="EnsemblMetazoa" id="MDOA008938-RA">
    <property type="protein sequence ID" value="MDOA008938-PA"/>
    <property type="gene ID" value="MDOA008938"/>
</dbReference>
<feature type="compositionally biased region" description="Low complexity" evidence="9">
    <location>
        <begin position="820"/>
        <end position="833"/>
    </location>
</feature>
<keyword evidence="3" id="KW-0547">Nucleotide-binding</keyword>
<feature type="compositionally biased region" description="Low complexity" evidence="9">
    <location>
        <begin position="2161"/>
        <end position="2206"/>
    </location>
</feature>
<feature type="compositionally biased region" description="Low complexity" evidence="9">
    <location>
        <begin position="2467"/>
        <end position="2480"/>
    </location>
</feature>
<evidence type="ECO:0000256" key="5">
    <source>
        <dbReference type="ARBA" id="ARBA00022806"/>
    </source>
</evidence>
<feature type="region of interest" description="Disordered" evidence="9">
    <location>
        <begin position="2718"/>
        <end position="2738"/>
    </location>
</feature>
<dbReference type="VEuPathDB" id="VectorBase:MDOMA2_005580"/>
<dbReference type="Pfam" id="PF00176">
    <property type="entry name" value="SNF2-rel_dom"/>
    <property type="match status" value="1"/>
</dbReference>
<dbReference type="InterPro" id="IPR027417">
    <property type="entry name" value="P-loop_NTPase"/>
</dbReference>
<feature type="region of interest" description="Disordered" evidence="9">
    <location>
        <begin position="761"/>
        <end position="939"/>
    </location>
</feature>
<dbReference type="KEGG" id="mde:101896337"/>
<feature type="compositionally biased region" description="Basic and acidic residues" evidence="9">
    <location>
        <begin position="930"/>
        <end position="939"/>
    </location>
</feature>
<dbReference type="GO" id="GO:0005634">
    <property type="term" value="C:nucleus"/>
    <property type="evidence" value="ECO:0007669"/>
    <property type="project" value="UniProtKB-SubCell"/>
</dbReference>
<feature type="compositionally biased region" description="Acidic residues" evidence="9">
    <location>
        <begin position="1005"/>
        <end position="1021"/>
    </location>
</feature>
<feature type="region of interest" description="Disordered" evidence="9">
    <location>
        <begin position="2121"/>
        <end position="2483"/>
    </location>
</feature>
<keyword evidence="5" id="KW-0347">Helicase</keyword>
<keyword evidence="8" id="KW-0539">Nucleus</keyword>
<dbReference type="InterPro" id="IPR049730">
    <property type="entry name" value="SNF2/RAD54-like_C"/>
</dbReference>
<feature type="compositionally biased region" description="Acidic residues" evidence="9">
    <location>
        <begin position="962"/>
        <end position="987"/>
    </location>
</feature>
<dbReference type="Gene3D" id="3.40.50.300">
    <property type="entry name" value="P-loop containing nucleotide triphosphate hydrolases"/>
    <property type="match status" value="1"/>
</dbReference>
<feature type="compositionally biased region" description="Polar residues" evidence="9">
    <location>
        <begin position="438"/>
        <end position="448"/>
    </location>
</feature>
<dbReference type="InterPro" id="IPR014001">
    <property type="entry name" value="Helicase_ATP-bd"/>
</dbReference>
<feature type="region of interest" description="Disordered" evidence="9">
    <location>
        <begin position="652"/>
        <end position="728"/>
    </location>
</feature>
<name>A0A1I8MVR6_MUSDO</name>
<dbReference type="PROSITE" id="PS51194">
    <property type="entry name" value="HELICASE_CTER"/>
    <property type="match status" value="1"/>
</dbReference>
<dbReference type="STRING" id="7370.A0A1I8MVR6"/>
<dbReference type="InterPro" id="IPR000330">
    <property type="entry name" value="SNF2_N"/>
</dbReference>
<comment type="subcellular location">
    <subcellularLocation>
        <location evidence="1">Nucleus</location>
    </subcellularLocation>
</comment>
<gene>
    <name evidence="12" type="primary">101896337</name>
</gene>
<evidence type="ECO:0000259" key="11">
    <source>
        <dbReference type="PROSITE" id="PS51194"/>
    </source>
</evidence>
<dbReference type="SUPFAM" id="SSF52540">
    <property type="entry name" value="P-loop containing nucleoside triphosphate hydrolases"/>
    <property type="match status" value="2"/>
</dbReference>
<feature type="compositionally biased region" description="Low complexity" evidence="9">
    <location>
        <begin position="211"/>
        <end position="222"/>
    </location>
</feature>
<feature type="region of interest" description="Disordered" evidence="9">
    <location>
        <begin position="405"/>
        <end position="486"/>
    </location>
</feature>
<dbReference type="GO" id="GO:0003677">
    <property type="term" value="F:DNA binding"/>
    <property type="evidence" value="ECO:0007669"/>
    <property type="project" value="UniProtKB-KW"/>
</dbReference>
<feature type="compositionally biased region" description="Low complexity" evidence="9">
    <location>
        <begin position="2273"/>
        <end position="2287"/>
    </location>
</feature>
<dbReference type="OrthoDB" id="9900844at2759"/>
<dbReference type="eggNOG" id="KOG1015">
    <property type="taxonomic scope" value="Eukaryota"/>
</dbReference>
<reference evidence="12" key="1">
    <citation type="submission" date="2020-05" db="UniProtKB">
        <authorList>
            <consortium name="EnsemblMetazoa"/>
        </authorList>
    </citation>
    <scope>IDENTIFICATION</scope>
    <source>
        <strain evidence="12">Aabys</strain>
    </source>
</reference>
<feature type="region of interest" description="Disordered" evidence="9">
    <location>
        <begin position="527"/>
        <end position="553"/>
    </location>
</feature>
<dbReference type="SMART" id="SM00490">
    <property type="entry name" value="HELICc"/>
    <property type="match status" value="1"/>
</dbReference>
<dbReference type="GO" id="GO:0004386">
    <property type="term" value="F:helicase activity"/>
    <property type="evidence" value="ECO:0007669"/>
    <property type="project" value="UniProtKB-KW"/>
</dbReference>
<feature type="region of interest" description="Disordered" evidence="9">
    <location>
        <begin position="2811"/>
        <end position="2869"/>
    </location>
</feature>
<feature type="domain" description="Helicase C-terminal" evidence="11">
    <location>
        <begin position="1619"/>
        <end position="1796"/>
    </location>
</feature>
<keyword evidence="6" id="KW-0067">ATP-binding</keyword>
<dbReference type="InterPro" id="IPR038718">
    <property type="entry name" value="SNF2-like_sf"/>
</dbReference>
<feature type="region of interest" description="Disordered" evidence="9">
    <location>
        <begin position="285"/>
        <end position="311"/>
    </location>
</feature>
<feature type="compositionally biased region" description="Acidic residues" evidence="9">
    <location>
        <begin position="331"/>
        <end position="346"/>
    </location>
</feature>
<feature type="compositionally biased region" description="Polar residues" evidence="9">
    <location>
        <begin position="2901"/>
        <end position="2910"/>
    </location>
</feature>
<feature type="compositionally biased region" description="Low complexity" evidence="9">
    <location>
        <begin position="2377"/>
        <end position="2418"/>
    </location>
</feature>
<feature type="compositionally biased region" description="Low complexity" evidence="9">
    <location>
        <begin position="2818"/>
        <end position="2837"/>
    </location>
</feature>
<proteinExistence type="inferred from homology"/>
<comment type="similarity">
    <text evidence="2">Belongs to the SNF2/RAD54 helicase family.</text>
</comment>
<dbReference type="GO" id="GO:0016887">
    <property type="term" value="F:ATP hydrolysis activity"/>
    <property type="evidence" value="ECO:0007669"/>
    <property type="project" value="InterPro"/>
</dbReference>
<keyword evidence="4" id="KW-0378">Hydrolase</keyword>
<feature type="compositionally biased region" description="Low complexity" evidence="9">
    <location>
        <begin position="64"/>
        <end position="75"/>
    </location>
</feature>
<feature type="region of interest" description="Disordered" evidence="9">
    <location>
        <begin position="2769"/>
        <end position="2798"/>
    </location>
</feature>
<evidence type="ECO:0000259" key="10">
    <source>
        <dbReference type="PROSITE" id="PS51192"/>
    </source>
</evidence>
<evidence type="ECO:0008006" key="13">
    <source>
        <dbReference type="Google" id="ProtNLM"/>
    </source>
</evidence>
<dbReference type="InterPro" id="IPR001650">
    <property type="entry name" value="Helicase_C-like"/>
</dbReference>
<evidence type="ECO:0000256" key="1">
    <source>
        <dbReference type="ARBA" id="ARBA00004123"/>
    </source>
</evidence>
<evidence type="ECO:0000256" key="7">
    <source>
        <dbReference type="ARBA" id="ARBA00023125"/>
    </source>
</evidence>
<feature type="compositionally biased region" description="Low complexity" evidence="9">
    <location>
        <begin position="2302"/>
        <end position="2320"/>
    </location>
</feature>
<feature type="compositionally biased region" description="Acidic residues" evidence="9">
    <location>
        <begin position="1054"/>
        <end position="1064"/>
    </location>
</feature>
<evidence type="ECO:0000256" key="9">
    <source>
        <dbReference type="SAM" id="MobiDB-lite"/>
    </source>
</evidence>
<feature type="compositionally biased region" description="Basic and acidic residues" evidence="9">
    <location>
        <begin position="1022"/>
        <end position="1036"/>
    </location>
</feature>
<dbReference type="PANTHER" id="PTHR45797">
    <property type="entry name" value="RAD54-LIKE"/>
    <property type="match status" value="1"/>
</dbReference>
<evidence type="ECO:0000256" key="4">
    <source>
        <dbReference type="ARBA" id="ARBA00022801"/>
    </source>
</evidence>
<sequence>MEKEITNQNNTATTNLDLVLENVQNSISCLNPFDRTPNIMDDEMNSVTQEELEANLSTDCPTTSGNGCSNNNNGNEKAPTSWDLLIQSVLDDTSTQDALIGQQAQQEAQGNNNLSMLAHEESEILEIFQKEMEDEMESGIEWRPGTDLPIEPAATTDKLPGEPPPEMENNRSSSDNPEETRPLNDTTANAEKCEESTPAEVPCEVGKENAENSNENVVSPVRSSDDSLPIKEELSIGSEIMISQNLQPDCFYDETINLDDDDDNELCQVEVYATTSTGAIKTNVKQDLSNSEKTNIKNEPNDDDEEGDVLSNASSISMGNLEEFESQLNEEMPDEGNDQQASDENETNSLSIINSDHCYSQEIVGKNEVEVLKRSLLNYARQTGSSKSFEKIANLVQQINHCLESDKEEKEGNDESIGETVLDGGSIEEERDSGMDENPNQNESNSLDVSMENETVDEASEQRESEKQNESISDRENESDMQPVGDNTIEAIPQRLETPSENQEIREMPQENVENLNLSQNTEILSQETQASSQCTKETTSEEVTSEMRHLPDNCSEPLEHRIFEEEFEILCKTGNLAAKNKVKDDLCSELVQKLKDFAINLQRDCEHFSTATTNIEVKLHDYIQQQYRHFQTQFKPYCYEETRSIEIQTDFKKTSKGRRRKLNQESKQSILNASDRSSGSSSELATTSEDEEGQGVDKPKRNRVPKKSSAPDNETTNRSEENFKISPLENHQSQLLSGNFYLDYDDGINLTQYVQSEIFERETNSSPNSSLDEEDSDKGENNEVAIETSSNNNEDGVGDDEDSDADIFFKPKKKKKSSAGDGNSDGDAANSSKKSRKSHTNDDVSHNSESDKENLSVERKERKSHQSMDEDERNDKEIERLLNIDGLAKRSVANSGSSKISDKSKTKAQSTKSQNDRFDFMDVEFGSDDEVKSEAEEEVITEKQFLERCNEDIKRQMLDESSTDSEELEEEDEDLLLGAASEEDDESGKNSPLVDKFLKTFVVDDSDNEGVMDEDDEIDLDSDKEQEPKENGNKEGDEEEATDLSLKEKENEDVTEADAENGDGDPPTATEIELLNDNLLFRKRGSRPQKLDKMLSDAEKRKRISKIDEELICLSSESENSDVEEIDAEPSQSTKPRAIKPMLRPDQLAGETLKAQKQENERIARLEKKHNMLDKVLKDRPDVDKNKDLILDYIKETKQFIRVDPSIVKLLKPHQFDGVRFMYDSCYGGVDALKKSPGSGCILAHCMGLGKTLQLIALLHTVISYKELKTTKILVLCPKSTVMNWADEIIRWLGPLRQKNLKVYTFNDTSDINEKLGILHEWSQANHNRAGCLLIGYEAFRTLVFYHSYKNRGNISAHRLEEIRQKVNNYLLQPGADLVICDEGHIIKNSKSAISMAVAQIVTPRRIVLTGTPIQNNLKEYYSMVNFIKPLFLGTEKEFANLYANPIKNGQHKDSGKTDIKIMKQRSFVLHKKLSKFVQRKEAELLKTFLPQKFEYVLFIPMTEVQNNLYEHILNAIKNRDEHYRGKGLITDYTCLRKIWTHPKVLEDAWKNAVSQRNKKEVVRQKQKDHNSDDDQPDDIYDSQTGQMSVTNDWWRSLLTKTDLESIMPSNKLRTMFKILQMCEEKREKCLIFSAFVAVLNVVEYFFKKITENDETVRKELNITTPTQWHLGKDYYRLDGKTPKSIRHAMINEFNNQLNERARVFLISAKAGGQGINLIGANRVIILDTSWNPSNDQQNIFRVFRLGQKRNCYIYRLLAMGTMEEKVYSRSVTKQAMSFRVVDEQQIDRHYNMAELAELYILTVPDKSKRPTPILPQDSILARLLRSYPELVYKYHEHDSLLENKVEQELSEQEKNEAWTAYERDLQISSELNEKPNIEDLQNKFNAQNLANYMSPYSGLDVSTANTNTNNNNNKNMSGLFGPRGFAPHLLQSLLGPNSTPSTTQQYLDMLNYYKNLNAYADLSPYSALTAMAAGRMPPTGPPASANPAANPLAALGDLSMYGLPSSALQGLSATSAGSMNLASSVLANALPPPPPPQHGAMSTAASSSAAASMYTSSASTSMVNAVLSSAGMTNTTNSNALSSYEQYQQSLRNSFSAMPSMYSYAGDFGIGSSGSTILDKSKTGKSGNNNNNKHSTSSSKNSTNLPGGSKSNNTPTPVSLYSSASSYLNQQQQSQQHHQSSRPSSRNMSADLSNKSNNHNPSPSAGNSLMPSASSSGTTMSTSSSPSAFTNPPSNANNTTTTTTKSNDPPPPTTNSLINYRRSESSGGGANNSTSSSKPANSSGNLVTNPRRTTGNLEQSKGNNNNNSMGGGSNKSSMAQNHATTTGHSKYSSSSGQQQQSSAPSSSSSSSTYSSSAANQKSQQSHTTMGHSKHSSGTGQQQSSTSAANQKSQQSQANKQMSSNGSTKSSGSADSSRTLNMGILYPKNQEKQTTSSKPSSPMNMGIVYPRGAGKPTTTSTSEMQIIPTSSPPGTTSISKQLNDLSPSISLTAVTKQTGSQNKSLGSANVKTPSGGGNSSAPTQSIQINKILQNNPAIRRTNSSPVTTPSSSSSAMGSSPNLAKSQTTNSSSNSLTSNILARFKANSNKSSSNSNPPSLQRANTTLAISKTPNVNITTKSPSGLIITNVKTPIKQQLQNIASKVVAASGSQGSQVSTLAKQQAAVSVAKSNVQQRTPTPISSANLQKSISNTSTTTLPSISTLKRAIIKKTNLAAAGSQSGTAHKLPTSLTTTPSLTVTSSSTKLPIISSVKSISPAMAASMAAAASSSSSTLNKTKSNPQTLSSSSSSSPGGTLVHKPSVMNVAKTLAQMQKRMPSSMSATMVGSSSTSTSQSAGSSGGIRNTVNIRPVGDAKQNSSNMMGGSGGGGGSASGNVYIIETNINDKKVAIGAPTRSGGGTTVTKVSAQNPNKRKSTDPLSKELTIESKRMKN</sequence>
<feature type="domain" description="Helicase ATP-binding" evidence="10">
    <location>
        <begin position="1233"/>
        <end position="1432"/>
    </location>
</feature>
<dbReference type="Gene3D" id="3.40.50.10810">
    <property type="entry name" value="Tandem AAA-ATPase domain"/>
    <property type="match status" value="1"/>
</dbReference>
<feature type="compositionally biased region" description="Polar residues" evidence="9">
    <location>
        <begin position="2433"/>
        <end position="2444"/>
    </location>
</feature>
<evidence type="ECO:0000313" key="12">
    <source>
        <dbReference type="EnsemblMetazoa" id="MDOA008938-PA"/>
    </source>
</evidence>
<feature type="region of interest" description="Disordered" evidence="9">
    <location>
        <begin position="57"/>
        <end position="76"/>
    </location>
</feature>
<feature type="compositionally biased region" description="Basic and acidic residues" evidence="9">
    <location>
        <begin position="1559"/>
        <end position="1574"/>
    </location>
</feature>
<evidence type="ECO:0000256" key="6">
    <source>
        <dbReference type="ARBA" id="ARBA00022840"/>
    </source>
</evidence>
<evidence type="ECO:0000256" key="8">
    <source>
        <dbReference type="ARBA" id="ARBA00023242"/>
    </source>
</evidence>
<keyword evidence="7" id="KW-0238">DNA-binding</keyword>
<feature type="region of interest" description="Disordered" evidence="9">
    <location>
        <begin position="327"/>
        <end position="346"/>
    </location>
</feature>
<protein>
    <recommendedName>
        <fullName evidence="13">Transcriptional regulator ATRX</fullName>
    </recommendedName>
</protein>
<feature type="compositionally biased region" description="Polar residues" evidence="9">
    <location>
        <begin position="2520"/>
        <end position="2537"/>
    </location>
</feature>
<feature type="compositionally biased region" description="Low complexity" evidence="9">
    <location>
        <begin position="2213"/>
        <end position="2249"/>
    </location>
</feature>
<dbReference type="PANTHER" id="PTHR45797:SF3">
    <property type="entry name" value="TRANSCRIPTIONAL REGULATOR ATRX HOMOLOG"/>
    <property type="match status" value="1"/>
</dbReference>
<evidence type="ECO:0000256" key="2">
    <source>
        <dbReference type="ARBA" id="ARBA00007025"/>
    </source>
</evidence>
<feature type="compositionally biased region" description="Acidic residues" evidence="9">
    <location>
        <begin position="797"/>
        <end position="806"/>
    </location>
</feature>
<feature type="compositionally biased region" description="Polar residues" evidence="9">
    <location>
        <begin position="2321"/>
        <end position="2330"/>
    </location>
</feature>
<evidence type="ECO:0000256" key="3">
    <source>
        <dbReference type="ARBA" id="ARBA00022741"/>
    </source>
</evidence>
<dbReference type="GO" id="GO:0005524">
    <property type="term" value="F:ATP binding"/>
    <property type="evidence" value="ECO:0007669"/>
    <property type="project" value="UniProtKB-KW"/>
</dbReference>
<feature type="compositionally biased region" description="Low complexity" evidence="9">
    <location>
        <begin position="2126"/>
        <end position="2146"/>
    </location>
</feature>
<accession>A0A1I8MVR6</accession>
<feature type="region of interest" description="Disordered" evidence="9">
    <location>
        <begin position="1559"/>
        <end position="1583"/>
    </location>
</feature>
<feature type="region of interest" description="Disordered" evidence="9">
    <location>
        <begin position="957"/>
        <end position="1071"/>
    </location>
</feature>
<feature type="compositionally biased region" description="Low complexity" evidence="9">
    <location>
        <begin position="2331"/>
        <end position="2367"/>
    </location>
</feature>
<feature type="compositionally biased region" description="Low complexity" evidence="9">
    <location>
        <begin position="2727"/>
        <end position="2738"/>
    </location>
</feature>
<dbReference type="CDD" id="cd18793">
    <property type="entry name" value="SF2_C_SNF"/>
    <property type="match status" value="1"/>
</dbReference>